<protein>
    <submittedName>
        <fullName evidence="1">Uncharacterized protein</fullName>
    </submittedName>
</protein>
<accession>A0A7S1X9H8</accession>
<gene>
    <name evidence="1" type="ORF">TCHU04912_LOCUS18863</name>
</gene>
<organism evidence="1">
    <name type="scientific">Tetraselmis chuii</name>
    <dbReference type="NCBI Taxonomy" id="63592"/>
    <lineage>
        <taxon>Eukaryota</taxon>
        <taxon>Viridiplantae</taxon>
        <taxon>Chlorophyta</taxon>
        <taxon>core chlorophytes</taxon>
        <taxon>Chlorodendrophyceae</taxon>
        <taxon>Chlorodendrales</taxon>
        <taxon>Chlorodendraceae</taxon>
        <taxon>Tetraselmis</taxon>
    </lineage>
</organism>
<reference evidence="1" key="1">
    <citation type="submission" date="2021-01" db="EMBL/GenBank/DDBJ databases">
        <authorList>
            <person name="Corre E."/>
            <person name="Pelletier E."/>
            <person name="Niang G."/>
            <person name="Scheremetjew M."/>
            <person name="Finn R."/>
            <person name="Kale V."/>
            <person name="Holt S."/>
            <person name="Cochrane G."/>
            <person name="Meng A."/>
            <person name="Brown T."/>
            <person name="Cohen L."/>
        </authorList>
    </citation>
    <scope>NUCLEOTIDE SEQUENCE</scope>
    <source>
        <strain evidence="1">PLY429</strain>
    </source>
</reference>
<dbReference type="EMBL" id="HBGG01036210">
    <property type="protein sequence ID" value="CAD9216616.1"/>
    <property type="molecule type" value="Transcribed_RNA"/>
</dbReference>
<evidence type="ECO:0000313" key="1">
    <source>
        <dbReference type="EMBL" id="CAD9216616.1"/>
    </source>
</evidence>
<dbReference type="AlphaFoldDB" id="A0A7S1X9H8"/>
<proteinExistence type="predicted"/>
<sequence length="697" mass="73547">MEAFAASTLYCDDQTVGTPEGTEAVIISVASEAALGAAQSAVPDAEFALLQTSSVGTFLSATLSPEQAAHLLSSLGKTVHYISCDSPVSTAQTVKPSDPVFDVYCGPDVVAPTDGDYVVSFNDKDSPTEADISAIVNWLKSQGGAEFFTLDKIQTGDVAQFVSGTFSAEALQALMASKYMGMIQSIRCEQEATTARVRCGEGALTEEQAEGRRNYIITVTDKPNATQQVMAIVTWLAETYDASDEVGTIQSQPNSPLLGAYLEAEMTWDVIEALLASKLGPSVKTIDCDQEVTALEPGAGGIGAGVVGGGSVEDNDTTWSEKIRCDNQQMEPPEGVAPYFVHLNASDKALDPEAKLAELTGWLVANYGDSADLEGTPSQQSASLSGPHFTARMSRAAIEGLLAAHGAAIATVSCDPTVGIDDVEDGQEVGGGAERLWEKVQCGGQQMEPPEGVSAFTVRLNTSDQSVDMKVRMVAITDWLSAQYGGTAQIGSSPALSPSRATFTADLTWTALGALLASEHGAAISGVECDLAAAIPATVQPTPTPYRDEEELRLLQQMLSEKFYCHGSTTNELPATDATYLILLESETGSVSTDELVDWLTTNYGDSVDGLQDTSRLLPIVTGQLSRESVEAMLLEFHDSIRKLECDMPASVVTVGKKSDEESSSGDDSAAYPLHPFAVRLALLPAVVAALLIPMLF</sequence>
<name>A0A7S1X9H8_9CHLO</name>